<proteinExistence type="predicted"/>
<accession>A0AAW2ZZ37</accession>
<protein>
    <submittedName>
        <fullName evidence="2">Uncharacterized protein</fullName>
    </submittedName>
</protein>
<gene>
    <name evidence="2" type="ORF">Q4I30_007745</name>
</gene>
<feature type="region of interest" description="Disordered" evidence="1">
    <location>
        <begin position="1"/>
        <end position="20"/>
    </location>
</feature>
<comment type="caution">
    <text evidence="2">The sequence shown here is derived from an EMBL/GenBank/DDBJ whole genome shotgun (WGS) entry which is preliminary data.</text>
</comment>
<dbReference type="Proteomes" id="UP001482455">
    <property type="component" value="Unassembled WGS sequence"/>
</dbReference>
<sequence length="124" mass="13573">MRPAAKRVTISTGSPQRYSEEHCGPLDPSFAALAGVPLTSGSKYEADDMKKRVCRSAHSWCLGPWATQAERYNFFKALDLPEERLLPVPYVIPSLSCAHAPRGGGESAETAASLPFFFALMELR</sequence>
<dbReference type="EMBL" id="JBAMZL010000036">
    <property type="protein sequence ID" value="KAL0495149.1"/>
    <property type="molecule type" value="Genomic_DNA"/>
</dbReference>
<dbReference type="AlphaFoldDB" id="A0AAW2ZZ37"/>
<name>A0AAW2ZZ37_9TRYP</name>
<reference evidence="2 3" key="1">
    <citation type="submission" date="2024-02" db="EMBL/GenBank/DDBJ databases">
        <title>FIRST GENOME SEQUENCES OF Leishmania (Viannia) shawi, Leishmania (Viannia) lindenbergi AND Leishmania (Viannia) utingensis.</title>
        <authorList>
            <person name="Resadore F."/>
            <person name="Custodio M.G.F."/>
            <person name="Boite M.C."/>
            <person name="Cupolillo E."/>
            <person name="Ferreira G.E.M."/>
        </authorList>
    </citation>
    <scope>NUCLEOTIDE SEQUENCE [LARGE SCALE GENOMIC DNA]</scope>
    <source>
        <strain evidence="2 3">ITUB/BR/1977/M4964</strain>
    </source>
</reference>
<keyword evidence="3" id="KW-1185">Reference proteome</keyword>
<evidence type="ECO:0000313" key="2">
    <source>
        <dbReference type="EMBL" id="KAL0495149.1"/>
    </source>
</evidence>
<evidence type="ECO:0000313" key="3">
    <source>
        <dbReference type="Proteomes" id="UP001482455"/>
    </source>
</evidence>
<evidence type="ECO:0000256" key="1">
    <source>
        <dbReference type="SAM" id="MobiDB-lite"/>
    </source>
</evidence>
<organism evidence="2 3">
    <name type="scientific">Leishmania utingensis</name>
    <dbReference type="NCBI Taxonomy" id="653362"/>
    <lineage>
        <taxon>Eukaryota</taxon>
        <taxon>Discoba</taxon>
        <taxon>Euglenozoa</taxon>
        <taxon>Kinetoplastea</taxon>
        <taxon>Metakinetoplastina</taxon>
        <taxon>Trypanosomatida</taxon>
        <taxon>Trypanosomatidae</taxon>
        <taxon>Leishmaniinae</taxon>
        <taxon>Leishmania</taxon>
    </lineage>
</organism>